<name>A0A0F2MIZ6_SPOSC</name>
<comment type="cofactor">
    <cofactor evidence="4">
        <name>heme</name>
        <dbReference type="ChEBI" id="CHEBI:30413"/>
    </cofactor>
</comment>
<reference evidence="5 6" key="2">
    <citation type="journal article" date="2015" name="Eukaryot. Cell">
        <title>Asexual propagation of a virulent clone complex in a human and feline outbreak of sporotrichosis.</title>
        <authorList>
            <person name="Teixeira Mde M."/>
            <person name="Rodrigues A.M."/>
            <person name="Tsui C.K."/>
            <person name="de Almeida L.G."/>
            <person name="Van Diepeningen A.D."/>
            <person name="van den Ende B.G."/>
            <person name="Fernandes G.F."/>
            <person name="Kano R."/>
            <person name="Hamelin R.C."/>
            <person name="Lopes-Bezerra L.M."/>
            <person name="Vasconcelos A.T."/>
            <person name="de Hoog S."/>
            <person name="de Camargo Z.P."/>
            <person name="Felipe M.S."/>
        </authorList>
    </citation>
    <scope>NUCLEOTIDE SEQUENCE [LARGE SCALE GENOMIC DNA]</scope>
    <source>
        <strain evidence="5 6">1099-18</strain>
    </source>
</reference>
<evidence type="ECO:0000313" key="5">
    <source>
        <dbReference type="EMBL" id="KJR88146.1"/>
    </source>
</evidence>
<dbReference type="InterPro" id="IPR002401">
    <property type="entry name" value="Cyt_P450_E_grp-I"/>
</dbReference>
<dbReference type="PANTHER" id="PTHR24305">
    <property type="entry name" value="CYTOCHROME P450"/>
    <property type="match status" value="1"/>
</dbReference>
<comment type="caution">
    <text evidence="5">The sequence shown here is derived from an EMBL/GenBank/DDBJ whole genome shotgun (WGS) entry which is preliminary data.</text>
</comment>
<dbReference type="PRINTS" id="PR00385">
    <property type="entry name" value="P450"/>
</dbReference>
<dbReference type="Pfam" id="PF00067">
    <property type="entry name" value="p450"/>
    <property type="match status" value="1"/>
</dbReference>
<accession>A0A0F2MIZ6</accession>
<dbReference type="VEuPathDB" id="FungiDB:SPSK_07435"/>
<dbReference type="EMBL" id="AXCR01000004">
    <property type="protein sequence ID" value="KJR88146.1"/>
    <property type="molecule type" value="Genomic_DNA"/>
</dbReference>
<dbReference type="CDD" id="cd11060">
    <property type="entry name" value="CYP57A1-like"/>
    <property type="match status" value="1"/>
</dbReference>
<evidence type="ECO:0000256" key="1">
    <source>
        <dbReference type="ARBA" id="ARBA00022617"/>
    </source>
</evidence>
<dbReference type="RefSeq" id="XP_016590822.1">
    <property type="nucleotide sequence ID" value="XM_016734098.1"/>
</dbReference>
<reference evidence="5 6" key="1">
    <citation type="journal article" date="2014" name="BMC Genomics">
        <title>Comparative genomics of the major fungal agents of human and animal Sporotrichosis: Sporothrix schenckii and Sporothrix brasiliensis.</title>
        <authorList>
            <person name="Teixeira M.M."/>
            <person name="de Almeida L.G."/>
            <person name="Kubitschek-Barreira P."/>
            <person name="Alves F.L."/>
            <person name="Kioshima E.S."/>
            <person name="Abadio A.K."/>
            <person name="Fernandes L."/>
            <person name="Derengowski L.S."/>
            <person name="Ferreira K.S."/>
            <person name="Souza R.C."/>
            <person name="Ruiz J.C."/>
            <person name="de Andrade N.C."/>
            <person name="Paes H.C."/>
            <person name="Nicola A.M."/>
            <person name="Albuquerque P."/>
            <person name="Gerber A.L."/>
            <person name="Martins V.P."/>
            <person name="Peconick L.D."/>
            <person name="Neto A.V."/>
            <person name="Chaucanez C.B."/>
            <person name="Silva P.A."/>
            <person name="Cunha O.L."/>
            <person name="de Oliveira F.F."/>
            <person name="dos Santos T.C."/>
            <person name="Barros A.L."/>
            <person name="Soares M.A."/>
            <person name="de Oliveira L.M."/>
            <person name="Marini M.M."/>
            <person name="Villalobos-Duno H."/>
            <person name="Cunha M.M."/>
            <person name="de Hoog S."/>
            <person name="da Silveira J.F."/>
            <person name="Henrissat B."/>
            <person name="Nino-Vega G.A."/>
            <person name="Cisalpino P.S."/>
            <person name="Mora-Montes H.M."/>
            <person name="Almeida S.R."/>
            <person name="Stajich J.E."/>
            <person name="Lopes-Bezerra L.M."/>
            <person name="Vasconcelos A.T."/>
            <person name="Felipe M.S."/>
        </authorList>
    </citation>
    <scope>NUCLEOTIDE SEQUENCE [LARGE SCALE GENOMIC DNA]</scope>
    <source>
        <strain evidence="5 6">1099-18</strain>
    </source>
</reference>
<dbReference type="SUPFAM" id="SSF48264">
    <property type="entry name" value="Cytochrome P450"/>
    <property type="match status" value="1"/>
</dbReference>
<protein>
    <submittedName>
        <fullName evidence="5">Cytochrome P450 family protein</fullName>
    </submittedName>
</protein>
<feature type="binding site" description="axial binding residue" evidence="4">
    <location>
        <position position="463"/>
    </location>
    <ligand>
        <name>heme</name>
        <dbReference type="ChEBI" id="CHEBI:30413"/>
    </ligand>
    <ligandPart>
        <name>Fe</name>
        <dbReference type="ChEBI" id="CHEBI:18248"/>
    </ligandPart>
</feature>
<gene>
    <name evidence="5" type="ORF">SPSK_07435</name>
</gene>
<keyword evidence="3 4" id="KW-0408">Iron</keyword>
<keyword evidence="2 4" id="KW-0479">Metal-binding</keyword>
<dbReference type="Gene3D" id="1.10.630.10">
    <property type="entry name" value="Cytochrome P450"/>
    <property type="match status" value="1"/>
</dbReference>
<dbReference type="KEGG" id="ssck:SPSK_07435"/>
<proteinExistence type="predicted"/>
<keyword evidence="1 4" id="KW-0349">Heme</keyword>
<evidence type="ECO:0000256" key="2">
    <source>
        <dbReference type="ARBA" id="ARBA00022723"/>
    </source>
</evidence>
<dbReference type="GO" id="GO:0005506">
    <property type="term" value="F:iron ion binding"/>
    <property type="evidence" value="ECO:0007669"/>
    <property type="project" value="InterPro"/>
</dbReference>
<organism evidence="5 6">
    <name type="scientific">Sporothrix schenckii 1099-18</name>
    <dbReference type="NCBI Taxonomy" id="1397361"/>
    <lineage>
        <taxon>Eukaryota</taxon>
        <taxon>Fungi</taxon>
        <taxon>Dikarya</taxon>
        <taxon>Ascomycota</taxon>
        <taxon>Pezizomycotina</taxon>
        <taxon>Sordariomycetes</taxon>
        <taxon>Sordariomycetidae</taxon>
        <taxon>Ophiostomatales</taxon>
        <taxon>Ophiostomataceae</taxon>
        <taxon>Sporothrix</taxon>
    </lineage>
</organism>
<evidence type="ECO:0000313" key="6">
    <source>
        <dbReference type="Proteomes" id="UP000033710"/>
    </source>
</evidence>
<dbReference type="PANTHER" id="PTHR24305:SF168">
    <property type="entry name" value="P450, PUTATIVE (EUROFUNG)-RELATED"/>
    <property type="match status" value="1"/>
</dbReference>
<dbReference type="AlphaFoldDB" id="A0A0F2MIZ6"/>
<dbReference type="GO" id="GO:0016705">
    <property type="term" value="F:oxidoreductase activity, acting on paired donors, with incorporation or reduction of molecular oxygen"/>
    <property type="evidence" value="ECO:0007669"/>
    <property type="project" value="InterPro"/>
</dbReference>
<dbReference type="OrthoDB" id="1470350at2759"/>
<dbReference type="Proteomes" id="UP000033710">
    <property type="component" value="Unassembled WGS sequence"/>
</dbReference>
<dbReference type="InterPro" id="IPR036396">
    <property type="entry name" value="Cyt_P450_sf"/>
</dbReference>
<evidence type="ECO:0000256" key="4">
    <source>
        <dbReference type="PIRSR" id="PIRSR602401-1"/>
    </source>
</evidence>
<dbReference type="GO" id="GO:0020037">
    <property type="term" value="F:heme binding"/>
    <property type="evidence" value="ECO:0007669"/>
    <property type="project" value="InterPro"/>
</dbReference>
<dbReference type="InterPro" id="IPR001128">
    <property type="entry name" value="Cyt_P450"/>
</dbReference>
<dbReference type="GO" id="GO:0004497">
    <property type="term" value="F:monooxygenase activity"/>
    <property type="evidence" value="ECO:0007669"/>
    <property type="project" value="InterPro"/>
</dbReference>
<evidence type="ECO:0000256" key="3">
    <source>
        <dbReference type="ARBA" id="ARBA00023004"/>
    </source>
</evidence>
<dbReference type="GeneID" id="27669375"/>
<dbReference type="PRINTS" id="PR00463">
    <property type="entry name" value="EP450I"/>
</dbReference>
<sequence>MAWLLPAAGIAAVVALVYYVASSIRSYLHLRHIPGPRWAAWTDLWLVRGQLSGQLNFTLQSVNEKYGNLARIGRNWVVCGDPDELRRIWGVRSNYKRAYWYRGLRVDPYRDSTFSTLDDAVHDELRSKLLPGYGGKDVDNLHENIDAQVAGFVKLLEDKYLSVEGEGEGEGESGTSDKTKNTGGKGIYKTVDLARKVQFFTLDVISVLAFGESFGYLDADFDKFGYIRTTESTVPILMSTAILPWIVDTLQSPYLRPFLPNVRGMVGIGTVMTLASEAVDARYGDHAVVKRDILGSFVAHGLGRDDAEGEAVVQIIAGSDTSATAIRSTLLYIITNPHVYTRLQREIDEGVRAGRISSPISDAEARNFPYLQAVIREGLRMWPPATGLLPKVSKVDDVICGYRVPAGTSVAWAPWTVMRNKAVFGDDCELFRPERWLGVTADHYRVMDQTVMLDFGGGSRYECLGKNIAMIELNKVYVELLRRFDIVLVDPAHPWKSFNAAFFIQSDMNVRITRRADAVKE</sequence>
<dbReference type="InterPro" id="IPR050121">
    <property type="entry name" value="Cytochrome_P450_monoxygenase"/>
</dbReference>